<organism evidence="1 2">
    <name type="scientific">Methylobacterium soli</name>
    <dbReference type="NCBI Taxonomy" id="553447"/>
    <lineage>
        <taxon>Bacteria</taxon>
        <taxon>Pseudomonadati</taxon>
        <taxon>Pseudomonadota</taxon>
        <taxon>Alphaproteobacteria</taxon>
        <taxon>Hyphomicrobiales</taxon>
        <taxon>Methylobacteriaceae</taxon>
        <taxon>Methylobacterium</taxon>
    </lineage>
</organism>
<sequence length="90" mass="9177">MSTADEGQRPTSGKDAYAAFGATIAQSSEAVAAYCETAEGAAMSGCWYLASHRCLLIRAGGAGGWNWLALCSTNGFTSPQSGRSASVAHV</sequence>
<name>A0A6L3SP71_9HYPH</name>
<comment type="caution">
    <text evidence="1">The sequence shown here is derived from an EMBL/GenBank/DDBJ whole genome shotgun (WGS) entry which is preliminary data.</text>
</comment>
<reference evidence="1 2" key="1">
    <citation type="submission" date="2019-09" db="EMBL/GenBank/DDBJ databases">
        <title>YIM 48816 draft genome.</title>
        <authorList>
            <person name="Jiang L."/>
        </authorList>
    </citation>
    <scope>NUCLEOTIDE SEQUENCE [LARGE SCALE GENOMIC DNA]</scope>
    <source>
        <strain evidence="1 2">YIM 48816</strain>
    </source>
</reference>
<evidence type="ECO:0000313" key="1">
    <source>
        <dbReference type="EMBL" id="KAB1070803.1"/>
    </source>
</evidence>
<gene>
    <name evidence="1" type="ORF">F6X53_29710</name>
</gene>
<proteinExistence type="predicted"/>
<dbReference type="Proteomes" id="UP000474159">
    <property type="component" value="Unassembled WGS sequence"/>
</dbReference>
<dbReference type="RefSeq" id="WP_151005158.1">
    <property type="nucleotide sequence ID" value="NZ_BPQY01000132.1"/>
</dbReference>
<evidence type="ECO:0000313" key="2">
    <source>
        <dbReference type="Proteomes" id="UP000474159"/>
    </source>
</evidence>
<dbReference type="AlphaFoldDB" id="A0A6L3SP71"/>
<keyword evidence="2" id="KW-1185">Reference proteome</keyword>
<protein>
    <submittedName>
        <fullName evidence="1">Uncharacterized protein</fullName>
    </submittedName>
</protein>
<accession>A0A6L3SP71</accession>
<dbReference type="EMBL" id="VZZK01000059">
    <property type="protein sequence ID" value="KAB1070803.1"/>
    <property type="molecule type" value="Genomic_DNA"/>
</dbReference>